<dbReference type="Proteomes" id="UP000215914">
    <property type="component" value="Unassembled WGS sequence"/>
</dbReference>
<protein>
    <submittedName>
        <fullName evidence="1">Uncharacterized protein</fullName>
    </submittedName>
</protein>
<sequence length="58" mass="6885">MDFFSLVYHLIEMSHVKYRVIGFYHPNYWLLVTATLNYHFAPATLNLTLSVFCHHVVN</sequence>
<reference evidence="1" key="2">
    <citation type="submission" date="2020-06" db="EMBL/GenBank/DDBJ databases">
        <title>Helianthus annuus Genome sequencing and assembly Release 2.</title>
        <authorList>
            <person name="Gouzy J."/>
            <person name="Langlade N."/>
            <person name="Munos S."/>
        </authorList>
    </citation>
    <scope>NUCLEOTIDE SEQUENCE</scope>
    <source>
        <tissue evidence="1">Leaves</tissue>
    </source>
</reference>
<evidence type="ECO:0000313" key="1">
    <source>
        <dbReference type="EMBL" id="KAF5788702.1"/>
    </source>
</evidence>
<name>A0A9K3I260_HELAN</name>
<dbReference type="AlphaFoldDB" id="A0A9K3I260"/>
<keyword evidence="2" id="KW-1185">Reference proteome</keyword>
<proteinExistence type="predicted"/>
<dbReference type="Gramene" id="mRNA:HanXRQr2_Chr09g0362181">
    <property type="protein sequence ID" value="CDS:HanXRQr2_Chr09g0362181.1"/>
    <property type="gene ID" value="HanXRQr2_Chr09g0362181"/>
</dbReference>
<organism evidence="1 2">
    <name type="scientific">Helianthus annuus</name>
    <name type="common">Common sunflower</name>
    <dbReference type="NCBI Taxonomy" id="4232"/>
    <lineage>
        <taxon>Eukaryota</taxon>
        <taxon>Viridiplantae</taxon>
        <taxon>Streptophyta</taxon>
        <taxon>Embryophyta</taxon>
        <taxon>Tracheophyta</taxon>
        <taxon>Spermatophyta</taxon>
        <taxon>Magnoliopsida</taxon>
        <taxon>eudicotyledons</taxon>
        <taxon>Gunneridae</taxon>
        <taxon>Pentapetalae</taxon>
        <taxon>asterids</taxon>
        <taxon>campanulids</taxon>
        <taxon>Asterales</taxon>
        <taxon>Asteraceae</taxon>
        <taxon>Asteroideae</taxon>
        <taxon>Heliantheae alliance</taxon>
        <taxon>Heliantheae</taxon>
        <taxon>Helianthus</taxon>
    </lineage>
</organism>
<reference evidence="1" key="1">
    <citation type="journal article" date="2017" name="Nature">
        <title>The sunflower genome provides insights into oil metabolism, flowering and Asterid evolution.</title>
        <authorList>
            <person name="Badouin H."/>
            <person name="Gouzy J."/>
            <person name="Grassa C.J."/>
            <person name="Murat F."/>
            <person name="Staton S.E."/>
            <person name="Cottret L."/>
            <person name="Lelandais-Briere C."/>
            <person name="Owens G.L."/>
            <person name="Carrere S."/>
            <person name="Mayjonade B."/>
            <person name="Legrand L."/>
            <person name="Gill N."/>
            <person name="Kane N.C."/>
            <person name="Bowers J.E."/>
            <person name="Hubner S."/>
            <person name="Bellec A."/>
            <person name="Berard A."/>
            <person name="Berges H."/>
            <person name="Blanchet N."/>
            <person name="Boniface M.C."/>
            <person name="Brunel D."/>
            <person name="Catrice O."/>
            <person name="Chaidir N."/>
            <person name="Claudel C."/>
            <person name="Donnadieu C."/>
            <person name="Faraut T."/>
            <person name="Fievet G."/>
            <person name="Helmstetter N."/>
            <person name="King M."/>
            <person name="Knapp S.J."/>
            <person name="Lai Z."/>
            <person name="Le Paslier M.C."/>
            <person name="Lippi Y."/>
            <person name="Lorenzon L."/>
            <person name="Mandel J.R."/>
            <person name="Marage G."/>
            <person name="Marchand G."/>
            <person name="Marquand E."/>
            <person name="Bret-Mestries E."/>
            <person name="Morien E."/>
            <person name="Nambeesan S."/>
            <person name="Nguyen T."/>
            <person name="Pegot-Espagnet P."/>
            <person name="Pouilly N."/>
            <person name="Raftis F."/>
            <person name="Sallet E."/>
            <person name="Schiex T."/>
            <person name="Thomas J."/>
            <person name="Vandecasteele C."/>
            <person name="Vares D."/>
            <person name="Vear F."/>
            <person name="Vautrin S."/>
            <person name="Crespi M."/>
            <person name="Mangin B."/>
            <person name="Burke J.M."/>
            <person name="Salse J."/>
            <person name="Munos S."/>
            <person name="Vincourt P."/>
            <person name="Rieseberg L.H."/>
            <person name="Langlade N.B."/>
        </authorList>
    </citation>
    <scope>NUCLEOTIDE SEQUENCE</scope>
    <source>
        <tissue evidence="1">Leaves</tissue>
    </source>
</reference>
<gene>
    <name evidence="1" type="ORF">HanXRQr2_Chr09g0362181</name>
</gene>
<dbReference type="EMBL" id="MNCJ02000324">
    <property type="protein sequence ID" value="KAF5788702.1"/>
    <property type="molecule type" value="Genomic_DNA"/>
</dbReference>
<accession>A0A9K3I260</accession>
<evidence type="ECO:0000313" key="2">
    <source>
        <dbReference type="Proteomes" id="UP000215914"/>
    </source>
</evidence>
<comment type="caution">
    <text evidence="1">The sequence shown here is derived from an EMBL/GenBank/DDBJ whole genome shotgun (WGS) entry which is preliminary data.</text>
</comment>